<evidence type="ECO:0000256" key="4">
    <source>
        <dbReference type="SAM" id="Coils"/>
    </source>
</evidence>
<dbReference type="Ensembl" id="ENSHHUT00000005981.1">
    <property type="protein sequence ID" value="ENSHHUP00000005801.1"/>
    <property type="gene ID" value="ENSHHUG00000003454.1"/>
</dbReference>
<accession>A0A4W5K1H1</accession>
<name>A0A4W5K1H1_9TELE</name>
<dbReference type="InterPro" id="IPR036034">
    <property type="entry name" value="PDZ_sf"/>
</dbReference>
<feature type="domain" description="PDZ" evidence="7">
    <location>
        <begin position="915"/>
        <end position="979"/>
    </location>
</feature>
<keyword evidence="1" id="KW-0343">GTPase activation</keyword>
<feature type="region of interest" description="Disordered" evidence="5">
    <location>
        <begin position="1130"/>
        <end position="1256"/>
    </location>
</feature>
<protein>
    <submittedName>
        <fullName evidence="8">Signal induced proliferation associated 1 like 3</fullName>
    </submittedName>
</protein>
<dbReference type="GO" id="GO:0005886">
    <property type="term" value="C:plasma membrane"/>
    <property type="evidence" value="ECO:0007669"/>
    <property type="project" value="TreeGrafter"/>
</dbReference>
<reference evidence="9" key="1">
    <citation type="submission" date="2018-06" db="EMBL/GenBank/DDBJ databases">
        <title>Genome assembly of Danube salmon.</title>
        <authorList>
            <person name="Macqueen D.J."/>
            <person name="Gundappa M.K."/>
        </authorList>
    </citation>
    <scope>NUCLEOTIDE SEQUENCE [LARGE SCALE GENOMIC DNA]</scope>
</reference>
<feature type="region of interest" description="Disordered" evidence="5">
    <location>
        <begin position="1008"/>
        <end position="1064"/>
    </location>
</feature>
<feature type="region of interest" description="Disordered" evidence="5">
    <location>
        <begin position="218"/>
        <end position="237"/>
    </location>
</feature>
<feature type="region of interest" description="Disordered" evidence="5">
    <location>
        <begin position="1"/>
        <end position="24"/>
    </location>
</feature>
<reference evidence="8" key="2">
    <citation type="submission" date="2025-08" db="UniProtKB">
        <authorList>
            <consortium name="Ensembl"/>
        </authorList>
    </citation>
    <scope>IDENTIFICATION</scope>
</reference>
<dbReference type="STRING" id="62062.ENSHHUP00000005801"/>
<dbReference type="PANTHER" id="PTHR15711">
    <property type="entry name" value="RAP GTPASE-ACTIVATING PROTEIN"/>
    <property type="match status" value="1"/>
</dbReference>
<dbReference type="SMART" id="SM00228">
    <property type="entry name" value="PDZ"/>
    <property type="match status" value="1"/>
</dbReference>
<evidence type="ECO:0000256" key="3">
    <source>
        <dbReference type="ARBA" id="ARBA00023054"/>
    </source>
</evidence>
<dbReference type="GeneTree" id="ENSGT00940000159183"/>
<feature type="compositionally biased region" description="Polar residues" evidence="5">
    <location>
        <begin position="148"/>
        <end position="157"/>
    </location>
</feature>
<feature type="coiled-coil region" evidence="4">
    <location>
        <begin position="1623"/>
        <end position="1671"/>
    </location>
</feature>
<dbReference type="GO" id="GO:0090162">
    <property type="term" value="P:establishment of epithelial cell polarity"/>
    <property type="evidence" value="ECO:0007669"/>
    <property type="project" value="TreeGrafter"/>
</dbReference>
<feature type="compositionally biased region" description="Basic and acidic residues" evidence="5">
    <location>
        <begin position="248"/>
        <end position="257"/>
    </location>
</feature>
<dbReference type="InterPro" id="IPR000331">
    <property type="entry name" value="Rap/Ran_GAP_dom"/>
</dbReference>
<keyword evidence="3 4" id="KW-0175">Coiled coil</keyword>
<evidence type="ECO:0000259" key="7">
    <source>
        <dbReference type="PROSITE" id="PS50106"/>
    </source>
</evidence>
<feature type="domain" description="Rap-GAP" evidence="6">
    <location>
        <begin position="558"/>
        <end position="775"/>
    </location>
</feature>
<dbReference type="GO" id="GO:0005096">
    <property type="term" value="F:GTPase activator activity"/>
    <property type="evidence" value="ECO:0007669"/>
    <property type="project" value="UniProtKB-KW"/>
</dbReference>
<evidence type="ECO:0000256" key="5">
    <source>
        <dbReference type="SAM" id="MobiDB-lite"/>
    </source>
</evidence>
<dbReference type="PROSITE" id="PS50106">
    <property type="entry name" value="PDZ"/>
    <property type="match status" value="1"/>
</dbReference>
<feature type="region of interest" description="Disordered" evidence="5">
    <location>
        <begin position="1439"/>
        <end position="1463"/>
    </location>
</feature>
<dbReference type="Pfam" id="PF21022">
    <property type="entry name" value="Rap-GAP_dimer"/>
    <property type="match status" value="1"/>
</dbReference>
<dbReference type="Gene3D" id="2.30.42.10">
    <property type="match status" value="1"/>
</dbReference>
<dbReference type="PANTHER" id="PTHR15711:SF15">
    <property type="entry name" value="SIGNAL-INDUCED PROLIFERATION-ASSOCIATED 1-LIKE PROTEIN 3"/>
    <property type="match status" value="1"/>
</dbReference>
<proteinExistence type="predicted"/>
<sequence length="1682" mass="184338">MNTYRDRGVTCTSSDLLERGGGGGPGSLLTQHAALHLTPNGHTAPFSDPATQSRVSVPKMGVRARIAEWPPRHAQSRESLLENGQGGNHHGDDPSTTTAFFPISEVGLVRGGVTRLPRRRTKDLEFRGGYGVERGSPAGLRAFPPLRQRSNSEVTLSEQDENEVEGRGGANLFREYGSTSSIDVQGIPEQSFFDILSQFHQERPDQRSTAHVRLGELLYTPNSPPSAPLPTESSLGTSSLFRKLRSSSRGELDRGDAGEDGGGRNSTDTPYKPCVCPKSFVHYDAQSILFDLHEAAAQRAYVAKRRNTATGASAASVSLAVSRSSTLSGLDATYSSVEDLTLGLDPSALTPSLGMDPLDAPPGVPTSSPLLLSCPHFRNETGGHGERNVSFLSSSAERGGEGSAGDMVRGSLRRSNASVSVVEVPIEQQVTRMDRLKLYSIEHVDLGARYYRDYFHGKEHSNYFGTDEKLGPVAVSIRREKLDDTKDLKDQYQYRIIARTSELVTLRGSILEDAVASTGRHGTVRGLPLKEVLEQVVPELSVSCLRLALSTPKVTEQLLKLDEQGLSQKHKVGVLLCRAGQSTEEEMYNNEEATPAFSAFMDLLGEQVCLRGFTNYAAQLDTKTDSTGTHSLYTTYQGYEVMFHVSTMLPYMPNNPQQLLRKRHIGNDIVTVIFQEPGALPFTPQNVRSHFQHVFVIVRVHNPCSDDTCYSVAVTRMKDVPTFGPPIPSGLTFRDPEAFRNFLLAKVINAESAAHKSEKFHTMATRTRQEYLRDLAENCASSTPLDSAGKLNNLISLASKKRERARAREGAELGAAGAVAWRVLAQDFSGGGTEISCALGMSAEYILLADCNTKEVVFNCFCADVIGWTPERLALKIFYGRGDHIAARVSEGFAQDIREVVQRLKALTVGCETVDMTLRRNGLGQLGFHVSLDGTVAEVEEYGFAWQAGLRQGSRLVEICKVAAVTLTHEQMIDLLRTSVTVKVVIIPPYEEGGPRRGCTEEYEMKTMEQKPESEPVAAGYRPSPRTPVLRWDSPQGPPGLHSAPTPQRWTPMGPPPPQPRSHKAMVMPIPYREAQHLSNKRPVSFPENHYSLSPAGGDRVLPYRNPSASFSSPSAQRPLLAYEPHLSLDITSSGESSSGFTSQESTMERCKTEPLWHVPASSSRGPGRGGGQRRPTRQDVPGKDSPNRHSKGETQYSSHSSSNTLSSNASSSHSDERDLAEPDPDPLSKGGSSDSGIDAPTLYNTKPGARHGNQSIQSLKPLHCSATYNSGLQELSEVRGNVVEGRRLESSPVLPANQNKGYRTRTFPPGSNRSIYGFENVSVCVSVCGHRACYTPQGYKTPAAEKSRPVRAATVTPNSALLSSTPLSSSAPKALCSKNRLVVTVFIPALCVFRKVDVNSKNVFGQPRLRASLRDLRSPRRSHKSTVEDDLKKLIIMDSPGEMPQRDKSPRRTLQRTFSDESLCSGRRDASYASSAPLFDQGTPSDLLFTCTLPTRRHAHTANHMPNKKVPMSASELSLKEVREKVPPLRRLDPGLIPLPDTACGLEWASLVNAAKAYEGECEYSVCVCVCVQISGPLPPQTLSQQHQRAGTYRDMILGLNYSPSPVPNDLSGRLYSLEVMLMQLNTDLEKEKKDKVHLLAEMANLRQNNQRLQEESHSASEQLRKFSLDCREPMDPRWLI</sequence>
<dbReference type="InterPro" id="IPR035974">
    <property type="entry name" value="Rap/Ran-GAP_sf"/>
</dbReference>
<feature type="compositionally biased region" description="Low complexity" evidence="5">
    <location>
        <begin position="1132"/>
        <end position="1146"/>
    </location>
</feature>
<evidence type="ECO:0000256" key="1">
    <source>
        <dbReference type="ARBA" id="ARBA00022468"/>
    </source>
</evidence>
<dbReference type="Pfam" id="PF11881">
    <property type="entry name" value="SPAR_C"/>
    <property type="match status" value="1"/>
</dbReference>
<dbReference type="GO" id="GO:0005794">
    <property type="term" value="C:Golgi apparatus"/>
    <property type="evidence" value="ECO:0007669"/>
    <property type="project" value="TreeGrafter"/>
</dbReference>
<feature type="compositionally biased region" description="Low complexity" evidence="5">
    <location>
        <begin position="1198"/>
        <end position="1213"/>
    </location>
</feature>
<evidence type="ECO:0000313" key="9">
    <source>
        <dbReference type="Proteomes" id="UP000314982"/>
    </source>
</evidence>
<dbReference type="InterPro" id="IPR021818">
    <property type="entry name" value="SIPA1L_C"/>
</dbReference>
<dbReference type="PROSITE" id="PS50085">
    <property type="entry name" value="RAPGAP"/>
    <property type="match status" value="1"/>
</dbReference>
<dbReference type="Gene3D" id="3.40.50.11210">
    <property type="entry name" value="Rap/Ran-GAP"/>
    <property type="match status" value="1"/>
</dbReference>
<keyword evidence="2" id="KW-0597">Phosphoprotein</keyword>
<dbReference type="Proteomes" id="UP000314982">
    <property type="component" value="Unassembled WGS sequence"/>
</dbReference>
<dbReference type="InterPro" id="IPR001478">
    <property type="entry name" value="PDZ"/>
</dbReference>
<dbReference type="GO" id="GO:0051056">
    <property type="term" value="P:regulation of small GTPase mediated signal transduction"/>
    <property type="evidence" value="ECO:0007669"/>
    <property type="project" value="InterPro"/>
</dbReference>
<dbReference type="Pfam" id="PF02145">
    <property type="entry name" value="Rap_GAP"/>
    <property type="match status" value="1"/>
</dbReference>
<evidence type="ECO:0000313" key="8">
    <source>
        <dbReference type="Ensembl" id="ENSHHUP00000005801.1"/>
    </source>
</evidence>
<keyword evidence="9" id="KW-1185">Reference proteome</keyword>
<dbReference type="FunFam" id="3.40.50.11210:FF:000002">
    <property type="entry name" value="Signal-induced proliferation-associated 1-like protein 1"/>
    <property type="match status" value="1"/>
</dbReference>
<dbReference type="SUPFAM" id="SSF50156">
    <property type="entry name" value="PDZ domain-like"/>
    <property type="match status" value="1"/>
</dbReference>
<dbReference type="GO" id="GO:0003382">
    <property type="term" value="P:epithelial cell morphogenesis"/>
    <property type="evidence" value="ECO:0007669"/>
    <property type="project" value="TreeGrafter"/>
</dbReference>
<feature type="region of interest" description="Disordered" evidence="5">
    <location>
        <begin position="136"/>
        <end position="165"/>
    </location>
</feature>
<reference evidence="8" key="3">
    <citation type="submission" date="2025-09" db="UniProtKB">
        <authorList>
            <consortium name="Ensembl"/>
        </authorList>
    </citation>
    <scope>IDENTIFICATION</scope>
</reference>
<dbReference type="SUPFAM" id="SSF111347">
    <property type="entry name" value="Rap/Ran-GAP"/>
    <property type="match status" value="1"/>
</dbReference>
<dbReference type="InterPro" id="IPR050989">
    <property type="entry name" value="Rap1_Ran_GAP"/>
</dbReference>
<dbReference type="CDD" id="cd06745">
    <property type="entry name" value="PDZ_SIPA1-like"/>
    <property type="match status" value="1"/>
</dbReference>
<feature type="region of interest" description="Disordered" evidence="5">
    <location>
        <begin position="243"/>
        <end position="270"/>
    </location>
</feature>
<evidence type="ECO:0000259" key="6">
    <source>
        <dbReference type="PROSITE" id="PS50085"/>
    </source>
</evidence>
<dbReference type="Gene3D" id="6.10.140.210">
    <property type="match status" value="1"/>
</dbReference>
<evidence type="ECO:0000256" key="2">
    <source>
        <dbReference type="ARBA" id="ARBA00022553"/>
    </source>
</evidence>
<feature type="compositionally biased region" description="Basic and acidic residues" evidence="5">
    <location>
        <begin position="1177"/>
        <end position="1193"/>
    </location>
</feature>
<organism evidence="8 9">
    <name type="scientific">Hucho hucho</name>
    <name type="common">huchen</name>
    <dbReference type="NCBI Taxonomy" id="62062"/>
    <lineage>
        <taxon>Eukaryota</taxon>
        <taxon>Metazoa</taxon>
        <taxon>Chordata</taxon>
        <taxon>Craniata</taxon>
        <taxon>Vertebrata</taxon>
        <taxon>Euteleostomi</taxon>
        <taxon>Actinopterygii</taxon>
        <taxon>Neopterygii</taxon>
        <taxon>Teleostei</taxon>
        <taxon>Protacanthopterygii</taxon>
        <taxon>Salmoniformes</taxon>
        <taxon>Salmonidae</taxon>
        <taxon>Salmoninae</taxon>
        <taxon>Hucho</taxon>
    </lineage>
</organism>